<evidence type="ECO:0000313" key="4">
    <source>
        <dbReference type="Proteomes" id="UP000255265"/>
    </source>
</evidence>
<reference evidence="3 4" key="1">
    <citation type="submission" date="2018-07" db="EMBL/GenBank/DDBJ databases">
        <title>Genomic Encyclopedia of Type Strains, Phase IV (KMG-IV): sequencing the most valuable type-strain genomes for metagenomic binning, comparative biology and taxonomic classification.</title>
        <authorList>
            <person name="Goeker M."/>
        </authorList>
    </citation>
    <scope>NUCLEOTIDE SEQUENCE [LARGE SCALE GENOMIC DNA]</scope>
    <source>
        <strain evidence="3 4">DSM 21352</strain>
    </source>
</reference>
<dbReference type="Proteomes" id="UP000255265">
    <property type="component" value="Unassembled WGS sequence"/>
</dbReference>
<feature type="region of interest" description="Disordered" evidence="1">
    <location>
        <begin position="21"/>
        <end position="49"/>
    </location>
</feature>
<dbReference type="OrthoDB" id="9784998at2"/>
<dbReference type="Pfam" id="PF11736">
    <property type="entry name" value="DUF3299"/>
    <property type="match status" value="1"/>
</dbReference>
<feature type="signal peptide" evidence="2">
    <location>
        <begin position="1"/>
        <end position="23"/>
    </location>
</feature>
<name>A0A370FF87_9BURK</name>
<dbReference type="AlphaFoldDB" id="A0A370FF87"/>
<protein>
    <recommendedName>
        <fullName evidence="5">DUF3299 domain-containing protein</fullName>
    </recommendedName>
</protein>
<dbReference type="RefSeq" id="WP_017759003.1">
    <property type="nucleotide sequence ID" value="NZ_QQAV01000004.1"/>
</dbReference>
<organism evidence="3 4">
    <name type="scientific">Pseudacidovorax intermedius</name>
    <dbReference type="NCBI Taxonomy" id="433924"/>
    <lineage>
        <taxon>Bacteria</taxon>
        <taxon>Pseudomonadati</taxon>
        <taxon>Pseudomonadota</taxon>
        <taxon>Betaproteobacteria</taxon>
        <taxon>Burkholderiales</taxon>
        <taxon>Comamonadaceae</taxon>
        <taxon>Pseudacidovorax</taxon>
    </lineage>
</organism>
<evidence type="ECO:0000313" key="3">
    <source>
        <dbReference type="EMBL" id="RDI25066.1"/>
    </source>
</evidence>
<sequence length="201" mass="21195">MPSSSRSLLAGLAAAFVMASSQAAGPAPEATTATNPLGGKSSSPAKPAAGAKQITWVELVPPGWDPSKDFKDIDLGKLEDNDPRAAELLQKMQDVLNNAPTNAALNGVQVRLPGFVVPLEESKGLVSEFLLVPYFGACIHTPPPPANQILHVRPRTPVKFRAMDAVWVSGPLRTERNDSMMGASGYSMTAEAVTKYTEGGK</sequence>
<dbReference type="EMBL" id="QQAV01000004">
    <property type="protein sequence ID" value="RDI25066.1"/>
    <property type="molecule type" value="Genomic_DNA"/>
</dbReference>
<gene>
    <name evidence="3" type="ORF">DFR41_104120</name>
</gene>
<feature type="chain" id="PRO_5016959501" description="DUF3299 domain-containing protein" evidence="2">
    <location>
        <begin position="24"/>
        <end position="201"/>
    </location>
</feature>
<comment type="caution">
    <text evidence="3">The sequence shown here is derived from an EMBL/GenBank/DDBJ whole genome shotgun (WGS) entry which is preliminary data.</text>
</comment>
<keyword evidence="2" id="KW-0732">Signal</keyword>
<keyword evidence="4" id="KW-1185">Reference proteome</keyword>
<proteinExistence type="predicted"/>
<dbReference type="Gene3D" id="2.40.50.870">
    <property type="entry name" value="Protein of unknown function (DUF3299)"/>
    <property type="match status" value="1"/>
</dbReference>
<accession>A0A370FF87</accession>
<evidence type="ECO:0008006" key="5">
    <source>
        <dbReference type="Google" id="ProtNLM"/>
    </source>
</evidence>
<evidence type="ECO:0000256" key="1">
    <source>
        <dbReference type="SAM" id="MobiDB-lite"/>
    </source>
</evidence>
<dbReference type="InterPro" id="IPR021727">
    <property type="entry name" value="DUF3299"/>
</dbReference>
<evidence type="ECO:0000256" key="2">
    <source>
        <dbReference type="SAM" id="SignalP"/>
    </source>
</evidence>